<dbReference type="Proteomes" id="UP001642540">
    <property type="component" value="Unassembled WGS sequence"/>
</dbReference>
<keyword evidence="1" id="KW-1133">Transmembrane helix</keyword>
<proteinExistence type="predicted"/>
<evidence type="ECO:0008006" key="4">
    <source>
        <dbReference type="Google" id="ProtNLM"/>
    </source>
</evidence>
<name>A0ABP1Q6M3_9HEXA</name>
<evidence type="ECO:0000313" key="3">
    <source>
        <dbReference type="Proteomes" id="UP001642540"/>
    </source>
</evidence>
<comment type="caution">
    <text evidence="2">The sequence shown here is derived from an EMBL/GenBank/DDBJ whole genome shotgun (WGS) entry which is preliminary data.</text>
</comment>
<evidence type="ECO:0000313" key="2">
    <source>
        <dbReference type="EMBL" id="CAL8091343.1"/>
    </source>
</evidence>
<gene>
    <name evidence="2" type="ORF">ODALV1_LOCUS7911</name>
</gene>
<keyword evidence="1" id="KW-0812">Transmembrane</keyword>
<feature type="transmembrane region" description="Helical" evidence="1">
    <location>
        <begin position="298"/>
        <end position="320"/>
    </location>
</feature>
<feature type="transmembrane region" description="Helical" evidence="1">
    <location>
        <begin position="45"/>
        <end position="68"/>
    </location>
</feature>
<accession>A0ABP1Q6M3</accession>
<evidence type="ECO:0000256" key="1">
    <source>
        <dbReference type="SAM" id="Phobius"/>
    </source>
</evidence>
<sequence length="441" mass="51868">MSKITEYQRRMWSCLSYMALCRFYIIRDPGTGNFVIKKAGKVRLFLYYALWINTLTKIVYLILAYRMLVPVEVHFLDQMGIWDWFLCFSQIVQEVNLWYRQYPLFEVLCANWKMQEDVFQKLGSPDHIEKLILKNDRSLVRMHSIIVSAGCCALGIQFYMAPKYAANTYGFFLFDHWILRIFFCIHEVVFVYHIWVYQACSIILCEMFASSYTHIMRELTKTFKQLIDLGVRQCPITETEETGVLHQQQRQLRRNNSAASKSFKNKFISKRRLDPKTIVPGTSYDIMTLLKDYEKMTLATNAFNSWAGLLMGGIMGSNYSQFVSDVFMMIQLLKEPETDMLAVFFYADDACAGMLILFRMLIIISRLFPASEEFLHVFKQYLTYDTPLRPYLLKYQRRVRIIATKLGGYRTKSITVPKGINALMQWYIAAAMWQRPVDRLT</sequence>
<feature type="transmembrane region" description="Helical" evidence="1">
    <location>
        <begin position="171"/>
        <end position="189"/>
    </location>
</feature>
<dbReference type="EMBL" id="CAXLJM020000024">
    <property type="protein sequence ID" value="CAL8091343.1"/>
    <property type="molecule type" value="Genomic_DNA"/>
</dbReference>
<keyword evidence="1" id="KW-0472">Membrane</keyword>
<protein>
    <recommendedName>
        <fullName evidence="4">Odorant receptor</fullName>
    </recommendedName>
</protein>
<keyword evidence="3" id="KW-1185">Reference proteome</keyword>
<feature type="transmembrane region" description="Helical" evidence="1">
    <location>
        <begin position="340"/>
        <end position="362"/>
    </location>
</feature>
<feature type="transmembrane region" description="Helical" evidence="1">
    <location>
        <begin position="140"/>
        <end position="159"/>
    </location>
</feature>
<organism evidence="2 3">
    <name type="scientific">Orchesella dallaii</name>
    <dbReference type="NCBI Taxonomy" id="48710"/>
    <lineage>
        <taxon>Eukaryota</taxon>
        <taxon>Metazoa</taxon>
        <taxon>Ecdysozoa</taxon>
        <taxon>Arthropoda</taxon>
        <taxon>Hexapoda</taxon>
        <taxon>Collembola</taxon>
        <taxon>Entomobryomorpha</taxon>
        <taxon>Entomobryoidea</taxon>
        <taxon>Orchesellidae</taxon>
        <taxon>Orchesellinae</taxon>
        <taxon>Orchesella</taxon>
    </lineage>
</organism>
<reference evidence="2 3" key="1">
    <citation type="submission" date="2024-08" db="EMBL/GenBank/DDBJ databases">
        <authorList>
            <person name="Cucini C."/>
            <person name="Frati F."/>
        </authorList>
    </citation>
    <scope>NUCLEOTIDE SEQUENCE [LARGE SCALE GENOMIC DNA]</scope>
</reference>